<keyword evidence="3" id="KW-1185">Reference proteome</keyword>
<reference evidence="3" key="1">
    <citation type="journal article" date="2015" name="Genome Announc.">
        <title>Draft genome sequence of the fungus Penicillium brasilianum MG11.</title>
        <authorList>
            <person name="Horn F."/>
            <person name="Linde J."/>
            <person name="Mattern D.J."/>
            <person name="Walther G."/>
            <person name="Guthke R."/>
            <person name="Brakhage A.A."/>
            <person name="Valiante V."/>
        </authorList>
    </citation>
    <scope>NUCLEOTIDE SEQUENCE [LARGE SCALE GENOMIC DNA]</scope>
    <source>
        <strain evidence="3">MG11</strain>
    </source>
</reference>
<gene>
    <name evidence="2" type="ORF">PMG11_04844</name>
</gene>
<evidence type="ECO:0000313" key="2">
    <source>
        <dbReference type="EMBL" id="CEO60206.1"/>
    </source>
</evidence>
<evidence type="ECO:0000313" key="3">
    <source>
        <dbReference type="Proteomes" id="UP000042958"/>
    </source>
</evidence>
<dbReference type="AlphaFoldDB" id="A0A0F7VGY2"/>
<protein>
    <submittedName>
        <fullName evidence="2">Uncharacterized protein</fullName>
    </submittedName>
</protein>
<organism evidence="2 3">
    <name type="scientific">Penicillium brasilianum</name>
    <dbReference type="NCBI Taxonomy" id="104259"/>
    <lineage>
        <taxon>Eukaryota</taxon>
        <taxon>Fungi</taxon>
        <taxon>Dikarya</taxon>
        <taxon>Ascomycota</taxon>
        <taxon>Pezizomycotina</taxon>
        <taxon>Eurotiomycetes</taxon>
        <taxon>Eurotiomycetidae</taxon>
        <taxon>Eurotiales</taxon>
        <taxon>Aspergillaceae</taxon>
        <taxon>Penicillium</taxon>
    </lineage>
</organism>
<sequence length="87" mass="9370">MPIPTPDFPPQEKQAQPISAGATCSIGQADSTSFAALNDSAPRLDSGVRDASASQNDRGDRPLSKEEADRLYEERMEDEYAKREGGA</sequence>
<dbReference type="EMBL" id="CDHK01000004">
    <property type="protein sequence ID" value="CEO60206.1"/>
    <property type="molecule type" value="Genomic_DNA"/>
</dbReference>
<name>A0A0F7VGY2_PENBI</name>
<dbReference type="Proteomes" id="UP000042958">
    <property type="component" value="Unassembled WGS sequence"/>
</dbReference>
<evidence type="ECO:0000256" key="1">
    <source>
        <dbReference type="SAM" id="MobiDB-lite"/>
    </source>
</evidence>
<feature type="region of interest" description="Disordered" evidence="1">
    <location>
        <begin position="41"/>
        <end position="87"/>
    </location>
</feature>
<dbReference type="OrthoDB" id="197676at2759"/>
<accession>A0A0F7VGY2</accession>
<feature type="compositionally biased region" description="Basic and acidic residues" evidence="1">
    <location>
        <begin position="57"/>
        <end position="87"/>
    </location>
</feature>
<proteinExistence type="predicted"/>